<sequence>MFDSNPNPIQDGPPNRQPNNPWAKRPVPLVLIHDGGGTVFSYYCLGDLARPVWGIANPRYDSGEPWTGGIPEMATAYLRFIRQAVPRGKIILGGWSLGGLLSLEIANQISKNPITYPFDVTGIIMIDSVCPRMLTQPAAAPVVQHVLTWGVNTREETKEKVMRCFAHAGKMVKEWKLPEWEDTHIKNRPPPVILLRATDAVPIPEGETGMSRVDVHRHDRLLGWGGYRRDLITKVVDIPGHHFNIFNEQSNLDVATEEIRKACLDLETKFGAISTAPRRLLP</sequence>
<evidence type="ECO:0000313" key="4">
    <source>
        <dbReference type="Proteomes" id="UP001302126"/>
    </source>
</evidence>
<dbReference type="InterPro" id="IPR001031">
    <property type="entry name" value="Thioesterase"/>
</dbReference>
<dbReference type="InterPro" id="IPR029058">
    <property type="entry name" value="AB_hydrolase_fold"/>
</dbReference>
<name>A0AAN7AJ55_9PEZI</name>
<feature type="domain" description="Thioesterase" evidence="2">
    <location>
        <begin position="28"/>
        <end position="131"/>
    </location>
</feature>
<feature type="region of interest" description="Disordered" evidence="1">
    <location>
        <begin position="1"/>
        <end position="22"/>
    </location>
</feature>
<dbReference type="AlphaFoldDB" id="A0AAN7AJ55"/>
<evidence type="ECO:0000313" key="3">
    <source>
        <dbReference type="EMBL" id="KAK4189113.1"/>
    </source>
</evidence>
<keyword evidence="3" id="KW-0378">Hydrolase</keyword>
<gene>
    <name evidence="3" type="ORF">QBC35DRAFT_381024</name>
</gene>
<dbReference type="Gene3D" id="3.40.50.1820">
    <property type="entry name" value="alpha/beta hydrolase"/>
    <property type="match status" value="1"/>
</dbReference>
<organism evidence="3 4">
    <name type="scientific">Podospora australis</name>
    <dbReference type="NCBI Taxonomy" id="1536484"/>
    <lineage>
        <taxon>Eukaryota</taxon>
        <taxon>Fungi</taxon>
        <taxon>Dikarya</taxon>
        <taxon>Ascomycota</taxon>
        <taxon>Pezizomycotina</taxon>
        <taxon>Sordariomycetes</taxon>
        <taxon>Sordariomycetidae</taxon>
        <taxon>Sordariales</taxon>
        <taxon>Podosporaceae</taxon>
        <taxon>Podospora</taxon>
    </lineage>
</organism>
<dbReference type="GO" id="GO:0016787">
    <property type="term" value="F:hydrolase activity"/>
    <property type="evidence" value="ECO:0007669"/>
    <property type="project" value="UniProtKB-KW"/>
</dbReference>
<reference evidence="3" key="1">
    <citation type="journal article" date="2023" name="Mol. Phylogenet. Evol.">
        <title>Genome-scale phylogeny and comparative genomics of the fungal order Sordariales.</title>
        <authorList>
            <person name="Hensen N."/>
            <person name="Bonometti L."/>
            <person name="Westerberg I."/>
            <person name="Brannstrom I.O."/>
            <person name="Guillou S."/>
            <person name="Cros-Aarteil S."/>
            <person name="Calhoun S."/>
            <person name="Haridas S."/>
            <person name="Kuo A."/>
            <person name="Mondo S."/>
            <person name="Pangilinan J."/>
            <person name="Riley R."/>
            <person name="LaButti K."/>
            <person name="Andreopoulos B."/>
            <person name="Lipzen A."/>
            <person name="Chen C."/>
            <person name="Yan M."/>
            <person name="Daum C."/>
            <person name="Ng V."/>
            <person name="Clum A."/>
            <person name="Steindorff A."/>
            <person name="Ohm R.A."/>
            <person name="Martin F."/>
            <person name="Silar P."/>
            <person name="Natvig D.O."/>
            <person name="Lalanne C."/>
            <person name="Gautier V."/>
            <person name="Ament-Velasquez S.L."/>
            <person name="Kruys A."/>
            <person name="Hutchinson M.I."/>
            <person name="Powell A.J."/>
            <person name="Barry K."/>
            <person name="Miller A.N."/>
            <person name="Grigoriev I.V."/>
            <person name="Debuchy R."/>
            <person name="Gladieux P."/>
            <person name="Hiltunen Thoren M."/>
            <person name="Johannesson H."/>
        </authorList>
    </citation>
    <scope>NUCLEOTIDE SEQUENCE</scope>
    <source>
        <strain evidence="3">PSN309</strain>
    </source>
</reference>
<dbReference type="EMBL" id="MU864379">
    <property type="protein sequence ID" value="KAK4189113.1"/>
    <property type="molecule type" value="Genomic_DNA"/>
</dbReference>
<keyword evidence="4" id="KW-1185">Reference proteome</keyword>
<evidence type="ECO:0000259" key="2">
    <source>
        <dbReference type="Pfam" id="PF00975"/>
    </source>
</evidence>
<accession>A0AAN7AJ55</accession>
<protein>
    <submittedName>
        <fullName evidence="3">Alpha/Beta hydrolase protein</fullName>
    </submittedName>
</protein>
<dbReference type="SUPFAM" id="SSF53474">
    <property type="entry name" value="alpha/beta-Hydrolases"/>
    <property type="match status" value="1"/>
</dbReference>
<evidence type="ECO:0000256" key="1">
    <source>
        <dbReference type="SAM" id="MobiDB-lite"/>
    </source>
</evidence>
<comment type="caution">
    <text evidence="3">The sequence shown here is derived from an EMBL/GenBank/DDBJ whole genome shotgun (WGS) entry which is preliminary data.</text>
</comment>
<dbReference type="Pfam" id="PF00975">
    <property type="entry name" value="Thioesterase"/>
    <property type="match status" value="1"/>
</dbReference>
<dbReference type="Proteomes" id="UP001302126">
    <property type="component" value="Unassembled WGS sequence"/>
</dbReference>
<reference evidence="3" key="2">
    <citation type="submission" date="2023-05" db="EMBL/GenBank/DDBJ databases">
        <authorList>
            <consortium name="Lawrence Berkeley National Laboratory"/>
            <person name="Steindorff A."/>
            <person name="Hensen N."/>
            <person name="Bonometti L."/>
            <person name="Westerberg I."/>
            <person name="Brannstrom I.O."/>
            <person name="Guillou S."/>
            <person name="Cros-Aarteil S."/>
            <person name="Calhoun S."/>
            <person name="Haridas S."/>
            <person name="Kuo A."/>
            <person name="Mondo S."/>
            <person name="Pangilinan J."/>
            <person name="Riley R."/>
            <person name="Labutti K."/>
            <person name="Andreopoulos B."/>
            <person name="Lipzen A."/>
            <person name="Chen C."/>
            <person name="Yanf M."/>
            <person name="Daum C."/>
            <person name="Ng V."/>
            <person name="Clum A."/>
            <person name="Ohm R."/>
            <person name="Martin F."/>
            <person name="Silar P."/>
            <person name="Natvig D."/>
            <person name="Lalanne C."/>
            <person name="Gautier V."/>
            <person name="Ament-Velasquez S.L."/>
            <person name="Kruys A."/>
            <person name="Hutchinson M.I."/>
            <person name="Powell A.J."/>
            <person name="Barry K."/>
            <person name="Miller A.N."/>
            <person name="Grigoriev I.V."/>
            <person name="Debuchy R."/>
            <person name="Gladieux P."/>
            <person name="Thoren M.H."/>
            <person name="Johannesson H."/>
        </authorList>
    </citation>
    <scope>NUCLEOTIDE SEQUENCE</scope>
    <source>
        <strain evidence="3">PSN309</strain>
    </source>
</reference>
<proteinExistence type="predicted"/>